<dbReference type="Pfam" id="PF01146">
    <property type="entry name" value="Caveolin"/>
    <property type="match status" value="3"/>
</dbReference>
<dbReference type="EMBL" id="CAJPWZ010003259">
    <property type="protein sequence ID" value="CAG2254998.1"/>
    <property type="molecule type" value="Genomic_DNA"/>
</dbReference>
<evidence type="ECO:0000256" key="5">
    <source>
        <dbReference type="ARBA" id="ARBA00022475"/>
    </source>
</evidence>
<organism evidence="9 10">
    <name type="scientific">Mytilus edulis</name>
    <name type="common">Blue mussel</name>
    <dbReference type="NCBI Taxonomy" id="6550"/>
    <lineage>
        <taxon>Eukaryota</taxon>
        <taxon>Metazoa</taxon>
        <taxon>Spiralia</taxon>
        <taxon>Lophotrochozoa</taxon>
        <taxon>Mollusca</taxon>
        <taxon>Bivalvia</taxon>
        <taxon>Autobranchia</taxon>
        <taxon>Pteriomorphia</taxon>
        <taxon>Mytilida</taxon>
        <taxon>Mytiloidea</taxon>
        <taxon>Mytilidae</taxon>
        <taxon>Mytilinae</taxon>
        <taxon>Mytilus</taxon>
    </lineage>
</organism>
<dbReference type="OrthoDB" id="6125798at2759"/>
<keyword evidence="10" id="KW-1185">Reference proteome</keyword>
<dbReference type="InterPro" id="IPR001612">
    <property type="entry name" value="Caveolin"/>
</dbReference>
<reference evidence="9" key="1">
    <citation type="submission" date="2021-03" db="EMBL/GenBank/DDBJ databases">
        <authorList>
            <person name="Bekaert M."/>
        </authorList>
    </citation>
    <scope>NUCLEOTIDE SEQUENCE</scope>
</reference>
<comment type="similarity">
    <text evidence="4">Belongs to the caveolin family.</text>
</comment>
<dbReference type="Proteomes" id="UP000683360">
    <property type="component" value="Unassembled WGS sequence"/>
</dbReference>
<evidence type="ECO:0000256" key="3">
    <source>
        <dbReference type="ARBA" id="ARBA00004543"/>
    </source>
</evidence>
<evidence type="ECO:0000313" key="9">
    <source>
        <dbReference type="EMBL" id="CAG2254998.1"/>
    </source>
</evidence>
<feature type="transmembrane region" description="Helical" evidence="8">
    <location>
        <begin position="310"/>
        <end position="333"/>
    </location>
</feature>
<proteinExistence type="inferred from homology"/>
<evidence type="ECO:0000256" key="1">
    <source>
        <dbReference type="ARBA" id="ARBA00004202"/>
    </source>
</evidence>
<dbReference type="GO" id="GO:0005901">
    <property type="term" value="C:caveola"/>
    <property type="evidence" value="ECO:0007669"/>
    <property type="project" value="UniProtKB-SubCell"/>
</dbReference>
<dbReference type="GO" id="GO:0070836">
    <property type="term" value="P:caveola assembly"/>
    <property type="evidence" value="ECO:0007669"/>
    <property type="project" value="InterPro"/>
</dbReference>
<evidence type="ECO:0000256" key="4">
    <source>
        <dbReference type="ARBA" id="ARBA00010988"/>
    </source>
</evidence>
<keyword evidence="6" id="KW-0333">Golgi apparatus</keyword>
<evidence type="ECO:0000313" key="10">
    <source>
        <dbReference type="Proteomes" id="UP000683360"/>
    </source>
</evidence>
<keyword evidence="8" id="KW-0812">Transmembrane</keyword>
<feature type="transmembrane region" description="Helical" evidence="8">
    <location>
        <begin position="56"/>
        <end position="78"/>
    </location>
</feature>
<comment type="subcellular location">
    <subcellularLocation>
        <location evidence="1">Cell membrane</location>
        <topology evidence="1">Peripheral membrane protein</topology>
    </subcellularLocation>
    <subcellularLocation>
        <location evidence="2">Golgi apparatus membrane</location>
        <topology evidence="2">Peripheral membrane protein</topology>
    </subcellularLocation>
    <subcellularLocation>
        <location evidence="3">Membrane</location>
        <location evidence="3">Caveola</location>
        <topology evidence="3">Peripheral membrane protein</topology>
    </subcellularLocation>
</comment>
<keyword evidence="7 8" id="KW-0472">Membrane</keyword>
<feature type="transmembrane region" description="Helical" evidence="8">
    <location>
        <begin position="276"/>
        <end position="298"/>
    </location>
</feature>
<name>A0A8S3VIQ0_MYTED</name>
<comment type="caution">
    <text evidence="9">The sequence shown here is derived from an EMBL/GenBank/DDBJ whole genome shotgun (WGS) entry which is preliminary data.</text>
</comment>
<accession>A0A8S3VIQ0</accession>
<evidence type="ECO:0000256" key="8">
    <source>
        <dbReference type="SAM" id="Phobius"/>
    </source>
</evidence>
<dbReference type="GO" id="GO:0060090">
    <property type="term" value="F:molecular adaptor activity"/>
    <property type="evidence" value="ECO:0007669"/>
    <property type="project" value="TreeGrafter"/>
</dbReference>
<evidence type="ECO:0000256" key="2">
    <source>
        <dbReference type="ARBA" id="ARBA00004395"/>
    </source>
</evidence>
<keyword evidence="8" id="KW-1133">Transmembrane helix</keyword>
<evidence type="ECO:0000256" key="7">
    <source>
        <dbReference type="ARBA" id="ARBA00023136"/>
    </source>
</evidence>
<dbReference type="GO" id="GO:0000139">
    <property type="term" value="C:Golgi membrane"/>
    <property type="evidence" value="ECO:0007669"/>
    <property type="project" value="UniProtKB-SubCell"/>
</dbReference>
<evidence type="ECO:0000256" key="6">
    <source>
        <dbReference type="ARBA" id="ARBA00023034"/>
    </source>
</evidence>
<dbReference type="PANTHER" id="PTHR10844">
    <property type="entry name" value="CAVEOLIN"/>
    <property type="match status" value="1"/>
</dbReference>
<sequence length="349" mass="39427">MAELDMINRDPNELNSFIKASFEDVLGEPDDAHSFECVWTASNACFNCGRDCCYKFVTLLCGLCVALYWGCCFAVVAFETIWCRHITSMADIDLGRRDPNDLNGHIKVDFEDVLGEPDGAHSFDKVWIFSYKCYRCGLGCCYKLLTLLCGLCIALYWGCTFACLTFEHVWCWTPYMRCFSIFAGACQKILGIMMNCCVAPFCETLLTGRFSQTDVENKSTMADISLDNRDPNELNGHIKVDFEDVLGEPDGAHSIDCVWVFSHKCYRFGLGCCYKLLTLLCGLCIALYWGCTFACLTFEHVWCWTPYMRCFAIFAGACQKFLGIIMNCCIAPFCETCGLFFSSITVHNK</sequence>
<dbReference type="PANTHER" id="PTHR10844:SF19">
    <property type="entry name" value="CAVEOLIN-2"/>
    <property type="match status" value="1"/>
</dbReference>
<gene>
    <name evidence="9" type="ORF">MEDL_66559</name>
</gene>
<dbReference type="AlphaFoldDB" id="A0A8S3VIQ0"/>
<protein>
    <submittedName>
        <fullName evidence="9">CAV3</fullName>
    </submittedName>
</protein>
<keyword evidence="5" id="KW-1003">Cell membrane</keyword>